<accession>A0ABP7HWI5</accession>
<keyword evidence="2" id="KW-1185">Reference proteome</keyword>
<reference evidence="2" key="1">
    <citation type="journal article" date="2019" name="Int. J. Syst. Evol. Microbiol.">
        <title>The Global Catalogue of Microorganisms (GCM) 10K type strain sequencing project: providing services to taxonomists for standard genome sequencing and annotation.</title>
        <authorList>
            <consortium name="The Broad Institute Genomics Platform"/>
            <consortium name="The Broad Institute Genome Sequencing Center for Infectious Disease"/>
            <person name="Wu L."/>
            <person name="Ma J."/>
        </authorList>
    </citation>
    <scope>NUCLEOTIDE SEQUENCE [LARGE SCALE GENOMIC DNA]</scope>
    <source>
        <strain evidence="2">JCM 16908</strain>
    </source>
</reference>
<comment type="caution">
    <text evidence="1">The sequence shown here is derived from an EMBL/GenBank/DDBJ whole genome shotgun (WGS) entry which is preliminary data.</text>
</comment>
<sequence>MGAAREQSKYRVQMDTSQWLIIDAVIDNTIAIEVVDGDPGIVDLGDSIRHAGWEQVPDWPHDAEALKTWPPAGQQVTMSLTGQQWSLVASQLERWAAVSDRLADGNENAERGIVALVLAQLSAQGWSNR</sequence>
<name>A0ABP7HWI5_9ACTN</name>
<dbReference type="EMBL" id="BAAAZR010000004">
    <property type="protein sequence ID" value="GAA3806032.1"/>
    <property type="molecule type" value="Genomic_DNA"/>
</dbReference>
<dbReference type="Proteomes" id="UP001500888">
    <property type="component" value="Unassembled WGS sequence"/>
</dbReference>
<organism evidence="1 2">
    <name type="scientific">Sphaerisporangium flaviroseum</name>
    <dbReference type="NCBI Taxonomy" id="509199"/>
    <lineage>
        <taxon>Bacteria</taxon>
        <taxon>Bacillati</taxon>
        <taxon>Actinomycetota</taxon>
        <taxon>Actinomycetes</taxon>
        <taxon>Streptosporangiales</taxon>
        <taxon>Streptosporangiaceae</taxon>
        <taxon>Sphaerisporangium</taxon>
    </lineage>
</organism>
<proteinExistence type="predicted"/>
<gene>
    <name evidence="1" type="ORF">GCM10022226_27670</name>
</gene>
<protein>
    <submittedName>
        <fullName evidence="1">Uncharacterized protein</fullName>
    </submittedName>
</protein>
<dbReference type="RefSeq" id="WP_344938625.1">
    <property type="nucleotide sequence ID" value="NZ_BAAAZR010000004.1"/>
</dbReference>
<evidence type="ECO:0000313" key="1">
    <source>
        <dbReference type="EMBL" id="GAA3806032.1"/>
    </source>
</evidence>
<evidence type="ECO:0000313" key="2">
    <source>
        <dbReference type="Proteomes" id="UP001500888"/>
    </source>
</evidence>